<dbReference type="OrthoDB" id="4187110at2"/>
<feature type="transmembrane region" description="Helical" evidence="1">
    <location>
        <begin position="183"/>
        <end position="199"/>
    </location>
</feature>
<keyword evidence="1" id="KW-0472">Membrane</keyword>
<feature type="transmembrane region" description="Helical" evidence="1">
    <location>
        <begin position="151"/>
        <end position="171"/>
    </location>
</feature>
<evidence type="ECO:0000313" key="2">
    <source>
        <dbReference type="EMBL" id="GEN88806.1"/>
    </source>
</evidence>
<keyword evidence="3" id="KW-1185">Reference proteome</keyword>
<keyword evidence="1" id="KW-1133">Transmembrane helix</keyword>
<feature type="transmembrane region" description="Helical" evidence="1">
    <location>
        <begin position="21"/>
        <end position="46"/>
    </location>
</feature>
<sequence length="254" mass="28696">MKNIYYFSKKEFLESWRTSKLFIVMIFFLILGIMNPLIAILTPDIIEISFGGALPVNIPEPSSLDSWGQFYQSMTQMGLIVITLLFSGTMSGEVSKGTLVNLVTKGLKRSTVVISKSIYLILQWTLCMFLAFFVTWVYTLYYFTDDNSPHVFLAVLPLWIFGILLVTAILLTSTISRNSYEGLLLTGGFVVLLFIVNIFDKLKHYNPITLTSENINFLQGTSSLGNYMPAMLISISLSLLFLYLSIVILNKKKL</sequence>
<dbReference type="PANTHER" id="PTHR37305:SF1">
    <property type="entry name" value="MEMBRANE PROTEIN"/>
    <property type="match status" value="1"/>
</dbReference>
<organism evidence="2 3">
    <name type="scientific">Oceanobacillus sojae</name>
    <dbReference type="NCBI Taxonomy" id="582851"/>
    <lineage>
        <taxon>Bacteria</taxon>
        <taxon>Bacillati</taxon>
        <taxon>Bacillota</taxon>
        <taxon>Bacilli</taxon>
        <taxon>Bacillales</taxon>
        <taxon>Bacillaceae</taxon>
        <taxon>Oceanobacillus</taxon>
    </lineage>
</organism>
<evidence type="ECO:0000313" key="3">
    <source>
        <dbReference type="Proteomes" id="UP000321558"/>
    </source>
</evidence>
<dbReference type="RefSeq" id="WP_147211709.1">
    <property type="nucleotide sequence ID" value="NZ_BJYM01000016.1"/>
</dbReference>
<feature type="transmembrane region" description="Helical" evidence="1">
    <location>
        <begin position="227"/>
        <end position="249"/>
    </location>
</feature>
<keyword evidence="1" id="KW-0812">Transmembrane</keyword>
<evidence type="ECO:0000256" key="1">
    <source>
        <dbReference type="SAM" id="Phobius"/>
    </source>
</evidence>
<dbReference type="GO" id="GO:0140359">
    <property type="term" value="F:ABC-type transporter activity"/>
    <property type="evidence" value="ECO:0007669"/>
    <property type="project" value="InterPro"/>
</dbReference>
<reference evidence="2 3" key="1">
    <citation type="submission" date="2019-07" db="EMBL/GenBank/DDBJ databases">
        <title>Whole genome shotgun sequence of Oceanobacillus sojae NBRC 105379.</title>
        <authorList>
            <person name="Hosoyama A."/>
            <person name="Uohara A."/>
            <person name="Ohji S."/>
            <person name="Ichikawa N."/>
        </authorList>
    </citation>
    <scope>NUCLEOTIDE SEQUENCE [LARGE SCALE GENOMIC DNA]</scope>
    <source>
        <strain evidence="2 3">NBRC 105379</strain>
    </source>
</reference>
<dbReference type="PANTHER" id="PTHR37305">
    <property type="entry name" value="INTEGRAL MEMBRANE PROTEIN-RELATED"/>
    <property type="match status" value="1"/>
</dbReference>
<feature type="transmembrane region" description="Helical" evidence="1">
    <location>
        <begin position="66"/>
        <end position="86"/>
    </location>
</feature>
<proteinExistence type="predicted"/>
<dbReference type="STRING" id="582851.GCA_900162665_01750"/>
<dbReference type="EMBL" id="BJYM01000016">
    <property type="protein sequence ID" value="GEN88806.1"/>
    <property type="molecule type" value="Genomic_DNA"/>
</dbReference>
<accession>A0A511ZMX4</accession>
<protein>
    <submittedName>
        <fullName evidence="2">ABC transporter permease</fullName>
    </submittedName>
</protein>
<name>A0A511ZMX4_9BACI</name>
<dbReference type="GO" id="GO:0005886">
    <property type="term" value="C:plasma membrane"/>
    <property type="evidence" value="ECO:0007669"/>
    <property type="project" value="UniProtKB-SubCell"/>
</dbReference>
<dbReference type="Proteomes" id="UP000321558">
    <property type="component" value="Unassembled WGS sequence"/>
</dbReference>
<comment type="caution">
    <text evidence="2">The sequence shown here is derived from an EMBL/GenBank/DDBJ whole genome shotgun (WGS) entry which is preliminary data.</text>
</comment>
<gene>
    <name evidence="2" type="ORF">OSO01_35450</name>
</gene>
<dbReference type="AlphaFoldDB" id="A0A511ZMX4"/>
<feature type="transmembrane region" description="Helical" evidence="1">
    <location>
        <begin position="118"/>
        <end position="139"/>
    </location>
</feature>